<keyword evidence="3" id="KW-1185">Reference proteome</keyword>
<reference evidence="3" key="2">
    <citation type="submission" date="2019-02" db="EMBL/GenBank/DDBJ databases">
        <title>Opniocepnalus argus Var Kimnra genome.</title>
        <authorList>
            <person name="Zhou C."/>
            <person name="Xiao S."/>
        </authorList>
    </citation>
    <scope>NUCLEOTIDE SEQUENCE [LARGE SCALE GENOMIC DNA]</scope>
</reference>
<keyword evidence="1" id="KW-1133">Transmembrane helix</keyword>
<organism evidence="2 3">
    <name type="scientific">Channa argus</name>
    <name type="common">Northern snakehead</name>
    <name type="synonym">Ophicephalus argus</name>
    <dbReference type="NCBI Taxonomy" id="215402"/>
    <lineage>
        <taxon>Eukaryota</taxon>
        <taxon>Metazoa</taxon>
        <taxon>Chordata</taxon>
        <taxon>Craniata</taxon>
        <taxon>Vertebrata</taxon>
        <taxon>Euteleostomi</taxon>
        <taxon>Actinopterygii</taxon>
        <taxon>Neopterygii</taxon>
        <taxon>Teleostei</taxon>
        <taxon>Neoteleostei</taxon>
        <taxon>Acanthomorphata</taxon>
        <taxon>Anabantaria</taxon>
        <taxon>Anabantiformes</taxon>
        <taxon>Channoidei</taxon>
        <taxon>Channidae</taxon>
        <taxon>Channa</taxon>
    </lineage>
</organism>
<proteinExistence type="predicted"/>
<dbReference type="Proteomes" id="UP000503349">
    <property type="component" value="Chromosome 19"/>
</dbReference>
<reference evidence="2 3" key="1">
    <citation type="submission" date="2019-02" db="EMBL/GenBank/DDBJ databases">
        <title>Opniocepnalus argus genome.</title>
        <authorList>
            <person name="Zhou C."/>
            <person name="Xiao S."/>
        </authorList>
    </citation>
    <scope>NUCLEOTIDE SEQUENCE [LARGE SCALE GENOMIC DNA]</scope>
    <source>
        <strain evidence="2">OARG1902GOOAL</strain>
        <tissue evidence="2">Muscle</tissue>
    </source>
</reference>
<evidence type="ECO:0000256" key="1">
    <source>
        <dbReference type="SAM" id="Phobius"/>
    </source>
</evidence>
<keyword evidence="1" id="KW-0472">Membrane</keyword>
<keyword evidence="1" id="KW-0812">Transmembrane</keyword>
<gene>
    <name evidence="2" type="ORF">EXN66_Car019191</name>
</gene>
<dbReference type="AlphaFoldDB" id="A0A6G1QMG7"/>
<sequence>MPTGLCIRNMVQFLLQILTVAVTVSLWYRQRPVFHHSSSITEFEIDTCKLCVPQ</sequence>
<evidence type="ECO:0000313" key="3">
    <source>
        <dbReference type="Proteomes" id="UP000503349"/>
    </source>
</evidence>
<dbReference type="EMBL" id="CM015730">
    <property type="protein sequence ID" value="KAF3703503.1"/>
    <property type="molecule type" value="Genomic_DNA"/>
</dbReference>
<feature type="transmembrane region" description="Helical" evidence="1">
    <location>
        <begin position="12"/>
        <end position="28"/>
    </location>
</feature>
<protein>
    <submittedName>
        <fullName evidence="2">Uncharacterized protein</fullName>
    </submittedName>
</protein>
<accession>A0A6G1QMG7</accession>
<evidence type="ECO:0000313" key="2">
    <source>
        <dbReference type="EMBL" id="KAF3703503.1"/>
    </source>
</evidence>
<name>A0A6G1QMG7_CHAAH</name>